<comment type="cofactor">
    <cofactor evidence="1 9">
        <name>pyridoxal 5'-phosphate</name>
        <dbReference type="ChEBI" id="CHEBI:597326"/>
    </cofactor>
</comment>
<sequence>MITGRIISLISGRNIRRSSTVVGGTGKFDAKKLEIHRSVSKNVPKEIPPFGTVATDHMLEIDFKGGEWQTPMIRAVEDLKIHPLAKVLHYCPVIIEGLKAFRGIDGQIRIFRGDASMSRMLASAKRAALPEFCPTQLEEMIVDLVRVDKEWIPLNEGTALYIRPLMAGLGVTRSKEAKLVVVCSPVGSYLTSGALKLYANPAHSRVAPDSAGAFKMGCNYAPTIALTDEAAAHGCAQSLWLWGEKQLITEAGTSNLFLFWKDKLGELELITPPTQGGLILPGITRDSILTLAREWAEFKVTERFPTMSELMEAAKEGRILEVFCSGTASVVMPCDRIVYKQKPYEDPVEMSVPCQADGESLYKKLHEAITGIQYGKIDRPEWTRIVKESTSSKGKLSKSEFFL</sequence>
<name>A0A2A6CKU7_PRIPA</name>
<dbReference type="InterPro" id="IPR001544">
    <property type="entry name" value="Aminotrans_IV"/>
</dbReference>
<dbReference type="PANTHER" id="PTHR11825:SF44">
    <property type="entry name" value="BRANCHED-CHAIN-AMINO-ACID AMINOTRANSFERASE"/>
    <property type="match status" value="1"/>
</dbReference>
<comment type="catalytic activity">
    <reaction evidence="10">
        <text>L-leucine + 2-oxoglutarate = 4-methyl-2-oxopentanoate + L-glutamate</text>
        <dbReference type="Rhea" id="RHEA:18321"/>
        <dbReference type="ChEBI" id="CHEBI:16810"/>
        <dbReference type="ChEBI" id="CHEBI:17865"/>
        <dbReference type="ChEBI" id="CHEBI:29985"/>
        <dbReference type="ChEBI" id="CHEBI:57427"/>
        <dbReference type="EC" id="2.6.1.42"/>
    </reaction>
</comment>
<keyword evidence="3 10" id="KW-0032">Aminotransferase</keyword>
<evidence type="ECO:0000256" key="2">
    <source>
        <dbReference type="ARBA" id="ARBA00009320"/>
    </source>
</evidence>
<evidence type="ECO:0000256" key="7">
    <source>
        <dbReference type="ARBA" id="ARBA00023304"/>
    </source>
</evidence>
<keyword evidence="6 9" id="KW-0663">Pyridoxal phosphate</keyword>
<keyword evidence="5 10" id="KW-0808">Transferase</keyword>
<keyword evidence="4 10" id="KW-0028">Amino-acid biosynthesis</keyword>
<dbReference type="Gene3D" id="3.20.10.10">
    <property type="entry name" value="D-amino Acid Aminotransferase, subunit A, domain 2"/>
    <property type="match status" value="1"/>
</dbReference>
<dbReference type="FunFam" id="3.30.470.10:FF:000018">
    <property type="entry name" value="Branched-chain-amino-acid transaminase, putative"/>
    <property type="match status" value="1"/>
</dbReference>
<keyword evidence="12" id="KW-1185">Reference proteome</keyword>
<dbReference type="Gene3D" id="3.30.470.10">
    <property type="match status" value="1"/>
</dbReference>
<evidence type="ECO:0000256" key="6">
    <source>
        <dbReference type="ARBA" id="ARBA00022898"/>
    </source>
</evidence>
<keyword evidence="7 10" id="KW-0100">Branched-chain amino acid biosynthesis</keyword>
<evidence type="ECO:0000256" key="5">
    <source>
        <dbReference type="ARBA" id="ARBA00022679"/>
    </source>
</evidence>
<dbReference type="InterPro" id="IPR033939">
    <property type="entry name" value="BCAT_family"/>
</dbReference>
<dbReference type="Proteomes" id="UP000005239">
    <property type="component" value="Unassembled WGS sequence"/>
</dbReference>
<dbReference type="GO" id="GO:0005739">
    <property type="term" value="C:mitochondrion"/>
    <property type="evidence" value="ECO:0000318"/>
    <property type="project" value="GO_Central"/>
</dbReference>
<dbReference type="PIRSF" id="PIRSF006468">
    <property type="entry name" value="BCAT1"/>
    <property type="match status" value="1"/>
</dbReference>
<reference evidence="11" key="2">
    <citation type="submission" date="2022-06" db="UniProtKB">
        <authorList>
            <consortium name="EnsemblMetazoa"/>
        </authorList>
    </citation>
    <scope>IDENTIFICATION</scope>
    <source>
        <strain evidence="11">PS312</strain>
    </source>
</reference>
<dbReference type="EC" id="2.6.1.42" evidence="10"/>
<dbReference type="EnsemblMetazoa" id="PPA29269.1">
    <property type="protein sequence ID" value="PPA29269.1"/>
    <property type="gene ID" value="WBGene00118823"/>
</dbReference>
<proteinExistence type="inferred from homology"/>
<dbReference type="OrthoDB" id="1732691at2759"/>
<evidence type="ECO:0000313" key="12">
    <source>
        <dbReference type="Proteomes" id="UP000005239"/>
    </source>
</evidence>
<evidence type="ECO:0000256" key="8">
    <source>
        <dbReference type="RuleBase" id="RU004106"/>
    </source>
</evidence>
<dbReference type="InterPro" id="IPR005786">
    <property type="entry name" value="B_amino_transII"/>
</dbReference>
<evidence type="ECO:0000256" key="3">
    <source>
        <dbReference type="ARBA" id="ARBA00022576"/>
    </source>
</evidence>
<comment type="catalytic activity">
    <reaction evidence="10">
        <text>L-isoleucine + 2-oxoglutarate = (S)-3-methyl-2-oxopentanoate + L-glutamate</text>
        <dbReference type="Rhea" id="RHEA:24801"/>
        <dbReference type="ChEBI" id="CHEBI:16810"/>
        <dbReference type="ChEBI" id="CHEBI:29985"/>
        <dbReference type="ChEBI" id="CHEBI:35146"/>
        <dbReference type="ChEBI" id="CHEBI:58045"/>
        <dbReference type="EC" id="2.6.1.42"/>
    </reaction>
</comment>
<dbReference type="PANTHER" id="PTHR11825">
    <property type="entry name" value="SUBGROUP IIII AMINOTRANSFERASE"/>
    <property type="match status" value="1"/>
</dbReference>
<comment type="similarity">
    <text evidence="2 8">Belongs to the class-IV pyridoxal-phosphate-dependent aminotransferase family.</text>
</comment>
<comment type="catalytic activity">
    <reaction evidence="10">
        <text>L-valine + 2-oxoglutarate = 3-methyl-2-oxobutanoate + L-glutamate</text>
        <dbReference type="Rhea" id="RHEA:24813"/>
        <dbReference type="ChEBI" id="CHEBI:11851"/>
        <dbReference type="ChEBI" id="CHEBI:16810"/>
        <dbReference type="ChEBI" id="CHEBI:29985"/>
        <dbReference type="ChEBI" id="CHEBI:57762"/>
        <dbReference type="EC" id="2.6.1.42"/>
    </reaction>
</comment>
<dbReference type="SUPFAM" id="SSF56752">
    <property type="entry name" value="D-aminoacid aminotransferase-like PLP-dependent enzymes"/>
    <property type="match status" value="1"/>
</dbReference>
<dbReference type="GO" id="GO:0009098">
    <property type="term" value="P:L-leucine biosynthetic process"/>
    <property type="evidence" value="ECO:0000318"/>
    <property type="project" value="GO_Central"/>
</dbReference>
<dbReference type="InterPro" id="IPR018300">
    <property type="entry name" value="Aminotrans_IV_CS"/>
</dbReference>
<dbReference type="Pfam" id="PF01063">
    <property type="entry name" value="Aminotran_4"/>
    <property type="match status" value="1"/>
</dbReference>
<evidence type="ECO:0000256" key="10">
    <source>
        <dbReference type="RuleBase" id="RU004517"/>
    </source>
</evidence>
<dbReference type="InterPro" id="IPR043132">
    <property type="entry name" value="BCAT-like_C"/>
</dbReference>
<dbReference type="GO" id="GO:0004084">
    <property type="term" value="F:branched-chain-amino-acid transaminase activity"/>
    <property type="evidence" value="ECO:0000318"/>
    <property type="project" value="GO_Central"/>
</dbReference>
<dbReference type="InterPro" id="IPR036038">
    <property type="entry name" value="Aminotransferase-like"/>
</dbReference>
<dbReference type="AlphaFoldDB" id="A0A2A6CKU7"/>
<dbReference type="PROSITE" id="PS00770">
    <property type="entry name" value="AA_TRANSFER_CLASS_4"/>
    <property type="match status" value="1"/>
</dbReference>
<accession>A0A2A6CKU7</accession>
<evidence type="ECO:0000256" key="1">
    <source>
        <dbReference type="ARBA" id="ARBA00001933"/>
    </source>
</evidence>
<accession>A0A8R1UHF5</accession>
<reference evidence="12" key="1">
    <citation type="journal article" date="2008" name="Nat. Genet.">
        <title>The Pristionchus pacificus genome provides a unique perspective on nematode lifestyle and parasitism.</title>
        <authorList>
            <person name="Dieterich C."/>
            <person name="Clifton S.W."/>
            <person name="Schuster L.N."/>
            <person name="Chinwalla A."/>
            <person name="Delehaunty K."/>
            <person name="Dinkelacker I."/>
            <person name="Fulton L."/>
            <person name="Fulton R."/>
            <person name="Godfrey J."/>
            <person name="Minx P."/>
            <person name="Mitreva M."/>
            <person name="Roeseler W."/>
            <person name="Tian H."/>
            <person name="Witte H."/>
            <person name="Yang S.P."/>
            <person name="Wilson R.K."/>
            <person name="Sommer R.J."/>
        </authorList>
    </citation>
    <scope>NUCLEOTIDE SEQUENCE [LARGE SCALE GENOMIC DNA]</scope>
    <source>
        <strain evidence="12">PS312</strain>
    </source>
</reference>
<organism evidence="11 12">
    <name type="scientific">Pristionchus pacificus</name>
    <name type="common">Parasitic nematode worm</name>
    <dbReference type="NCBI Taxonomy" id="54126"/>
    <lineage>
        <taxon>Eukaryota</taxon>
        <taxon>Metazoa</taxon>
        <taxon>Ecdysozoa</taxon>
        <taxon>Nematoda</taxon>
        <taxon>Chromadorea</taxon>
        <taxon>Rhabditida</taxon>
        <taxon>Rhabditina</taxon>
        <taxon>Diplogasteromorpha</taxon>
        <taxon>Diplogasteroidea</taxon>
        <taxon>Neodiplogasteridae</taxon>
        <taxon>Pristionchus</taxon>
    </lineage>
</organism>
<dbReference type="GO" id="GO:0009099">
    <property type="term" value="P:L-valine biosynthetic process"/>
    <property type="evidence" value="ECO:0000318"/>
    <property type="project" value="GO_Central"/>
</dbReference>
<protein>
    <recommendedName>
        <fullName evidence="10">Branched-chain-amino-acid aminotransferase</fullName>
        <ecNumber evidence="10">2.6.1.42</ecNumber>
    </recommendedName>
</protein>
<dbReference type="CDD" id="cd01557">
    <property type="entry name" value="BCAT_beta_family"/>
    <property type="match status" value="1"/>
</dbReference>
<dbReference type="InterPro" id="IPR043131">
    <property type="entry name" value="BCAT-like_N"/>
</dbReference>
<evidence type="ECO:0000313" key="11">
    <source>
        <dbReference type="EnsemblMetazoa" id="PPA29269.1"/>
    </source>
</evidence>
<evidence type="ECO:0000256" key="4">
    <source>
        <dbReference type="ARBA" id="ARBA00022605"/>
    </source>
</evidence>
<gene>
    <name evidence="11" type="primary">WBGene00118823</name>
</gene>
<evidence type="ECO:0000256" key="9">
    <source>
        <dbReference type="RuleBase" id="RU004516"/>
    </source>
</evidence>